<sequence>MLCDCIVKPSADPTAQTPAAEVCGVTSPGLVQVMCDPRTDVSQALTALLSGEATDQCGRE</sequence>
<reference evidence="1" key="1">
    <citation type="submission" date="2016-06" db="EMBL/GenBank/DDBJ databases">
        <title>Pandoraea oxalativorans DSM 23570 Genome Sequencing.</title>
        <authorList>
            <person name="Ee R."/>
            <person name="Lim Y.-L."/>
            <person name="Yong D."/>
            <person name="Yin W.-F."/>
            <person name="Chan K.-G."/>
        </authorList>
    </citation>
    <scope>NUCLEOTIDE SEQUENCE</scope>
    <source>
        <strain evidence="1">DSM 23570</strain>
        <plasmid evidence="1">pPO70-1</plasmid>
    </source>
</reference>
<dbReference type="AlphaFoldDB" id="A0A192B108"/>
<dbReference type="Proteomes" id="UP000035050">
    <property type="component" value="Plasmid pPO70-1"/>
</dbReference>
<dbReference type="EMBL" id="CP011518">
    <property type="protein sequence ID" value="ANJ86751.1"/>
    <property type="molecule type" value="Genomic_DNA"/>
</dbReference>
<name>A0A192B108_9BURK</name>
<protein>
    <submittedName>
        <fullName evidence="1">Uncharacterized protein</fullName>
    </submittedName>
</protein>
<evidence type="ECO:0000313" key="2">
    <source>
        <dbReference type="Proteomes" id="UP000035050"/>
    </source>
</evidence>
<keyword evidence="1" id="KW-0614">Plasmid</keyword>
<evidence type="ECO:0000313" key="1">
    <source>
        <dbReference type="EMBL" id="ANJ86751.1"/>
    </source>
</evidence>
<proteinExistence type="predicted"/>
<accession>A0A192B108</accession>
<gene>
    <name evidence="1" type="ORF">MB84_31360</name>
</gene>
<geneLocation type="plasmid" evidence="1 2">
    <name>pPO70-1</name>
</geneLocation>
<keyword evidence="2" id="KW-1185">Reference proteome</keyword>
<dbReference type="KEGG" id="pox:MB84_31360"/>
<organism evidence="1 2">
    <name type="scientific">Pandoraea oxalativorans</name>
    <dbReference type="NCBI Taxonomy" id="573737"/>
    <lineage>
        <taxon>Bacteria</taxon>
        <taxon>Pseudomonadati</taxon>
        <taxon>Pseudomonadota</taxon>
        <taxon>Betaproteobacteria</taxon>
        <taxon>Burkholderiales</taxon>
        <taxon>Burkholderiaceae</taxon>
        <taxon>Pandoraea</taxon>
    </lineage>
</organism>